<dbReference type="RefSeq" id="WP_145801856.1">
    <property type="nucleotide sequence ID" value="NZ_VIVK01000001.1"/>
</dbReference>
<dbReference type="AlphaFoldDB" id="A0A561BJL6"/>
<keyword evidence="2" id="KW-1185">Reference proteome</keyword>
<comment type="caution">
    <text evidence="1">The sequence shown here is derived from an EMBL/GenBank/DDBJ whole genome shotgun (WGS) entry which is preliminary data.</text>
</comment>
<protein>
    <recommendedName>
        <fullName evidence="3">DUF3800 domain-containing protein</fullName>
    </recommendedName>
</protein>
<accession>A0A561BJL6</accession>
<evidence type="ECO:0008006" key="3">
    <source>
        <dbReference type="Google" id="ProtNLM"/>
    </source>
</evidence>
<name>A0A561BJL6_9ACTN</name>
<proteinExistence type="predicted"/>
<reference evidence="1 2" key="1">
    <citation type="submission" date="2019-06" db="EMBL/GenBank/DDBJ databases">
        <title>Sequencing the genomes of 1000 actinobacteria strains.</title>
        <authorList>
            <person name="Klenk H.-P."/>
        </authorList>
    </citation>
    <scope>NUCLEOTIDE SEQUENCE [LARGE SCALE GENOMIC DNA]</scope>
    <source>
        <strain evidence="1 2">DSM 24683</strain>
    </source>
</reference>
<evidence type="ECO:0000313" key="1">
    <source>
        <dbReference type="EMBL" id="TWD79064.1"/>
    </source>
</evidence>
<dbReference type="OrthoDB" id="5521286at2"/>
<dbReference type="Proteomes" id="UP000318380">
    <property type="component" value="Unassembled WGS sequence"/>
</dbReference>
<evidence type="ECO:0000313" key="2">
    <source>
        <dbReference type="Proteomes" id="UP000318380"/>
    </source>
</evidence>
<sequence length="296" mass="31901">MEIACDESGYEGEKLVGGVTRLFAHASVRLSEDDAAACIAELRRLIRSPATEYKANVVMRSKNRQAMLWLLGPDGPLTGRSELHLIDKTRFLIDTVADVVFPEVDKAVVDARFVDNPALLEAANDVLRSRADGDVETVFLDALGDRELADVGRERVKEFRARQPELLPVLDPLWPAILHAAEYWGAVAGVDVEIVHDRQTALSDERIVELQRLANARKAGARKAGGGSAGDGSAGGGLAGVTLQGAFDVLRIQMADFLAGIATRITSQRLQGNDDPEVVELLRPYVSSPTGLALLA</sequence>
<organism evidence="1 2">
    <name type="scientific">Kribbella amoyensis</name>
    <dbReference type="NCBI Taxonomy" id="996641"/>
    <lineage>
        <taxon>Bacteria</taxon>
        <taxon>Bacillati</taxon>
        <taxon>Actinomycetota</taxon>
        <taxon>Actinomycetes</taxon>
        <taxon>Propionibacteriales</taxon>
        <taxon>Kribbellaceae</taxon>
        <taxon>Kribbella</taxon>
    </lineage>
</organism>
<gene>
    <name evidence="1" type="ORF">FB561_0114</name>
</gene>
<dbReference type="EMBL" id="VIVK01000001">
    <property type="protein sequence ID" value="TWD79064.1"/>
    <property type="molecule type" value="Genomic_DNA"/>
</dbReference>